<dbReference type="PANTHER" id="PTHR43283:SF11">
    <property type="entry name" value="BETA-LACTAMASE-RELATED DOMAIN-CONTAINING PROTEIN"/>
    <property type="match status" value="1"/>
</dbReference>
<dbReference type="InterPro" id="IPR012338">
    <property type="entry name" value="Beta-lactam/transpept-like"/>
</dbReference>
<accession>A0A9D0YVA4</accession>
<dbReference type="Gene3D" id="3.40.710.10">
    <property type="entry name" value="DD-peptidase/beta-lactamase superfamily"/>
    <property type="match status" value="1"/>
</dbReference>
<evidence type="ECO:0000259" key="2">
    <source>
        <dbReference type="Pfam" id="PF00144"/>
    </source>
</evidence>
<evidence type="ECO:0000313" key="4">
    <source>
        <dbReference type="Proteomes" id="UP000886819"/>
    </source>
</evidence>
<dbReference type="PANTHER" id="PTHR43283">
    <property type="entry name" value="BETA-LACTAMASE-RELATED"/>
    <property type="match status" value="1"/>
</dbReference>
<comment type="caution">
    <text evidence="3">The sequence shown here is derived from an EMBL/GenBank/DDBJ whole genome shotgun (WGS) entry which is preliminary data.</text>
</comment>
<dbReference type="InterPro" id="IPR001466">
    <property type="entry name" value="Beta-lactam-related"/>
</dbReference>
<proteinExistence type="predicted"/>
<dbReference type="AlphaFoldDB" id="A0A9D0YVA4"/>
<keyword evidence="1" id="KW-0378">Hydrolase</keyword>
<name>A0A9D0YVA4_9FIRM</name>
<dbReference type="Proteomes" id="UP000886819">
    <property type="component" value="Unassembled WGS sequence"/>
</dbReference>
<reference evidence="3" key="1">
    <citation type="submission" date="2020-10" db="EMBL/GenBank/DDBJ databases">
        <authorList>
            <person name="Gilroy R."/>
        </authorList>
    </citation>
    <scope>NUCLEOTIDE SEQUENCE</scope>
    <source>
        <strain evidence="3">ChiHile30-977</strain>
    </source>
</reference>
<dbReference type="SUPFAM" id="SSF56601">
    <property type="entry name" value="beta-lactamase/transpeptidase-like"/>
    <property type="match status" value="1"/>
</dbReference>
<dbReference type="Pfam" id="PF00144">
    <property type="entry name" value="Beta-lactamase"/>
    <property type="match status" value="1"/>
</dbReference>
<dbReference type="EMBL" id="DVFI01000059">
    <property type="protein sequence ID" value="HIQ62732.1"/>
    <property type="molecule type" value="Genomic_DNA"/>
</dbReference>
<evidence type="ECO:0000256" key="1">
    <source>
        <dbReference type="ARBA" id="ARBA00022801"/>
    </source>
</evidence>
<dbReference type="InterPro" id="IPR050789">
    <property type="entry name" value="Diverse_Enzym_Activities"/>
</dbReference>
<protein>
    <submittedName>
        <fullName evidence="3">Beta-lactamase family protein</fullName>
    </submittedName>
</protein>
<organism evidence="3 4">
    <name type="scientific">Candidatus Avichristensenella intestinipullorum</name>
    <dbReference type="NCBI Taxonomy" id="2840693"/>
    <lineage>
        <taxon>Bacteria</taxon>
        <taxon>Bacillati</taxon>
        <taxon>Bacillota</taxon>
        <taxon>Clostridia</taxon>
        <taxon>Candidatus Avichristensenella</taxon>
    </lineage>
</organism>
<evidence type="ECO:0000313" key="3">
    <source>
        <dbReference type="EMBL" id="HIQ62732.1"/>
    </source>
</evidence>
<feature type="domain" description="Beta-lactamase-related" evidence="2">
    <location>
        <begin position="2"/>
        <end position="324"/>
    </location>
</feature>
<dbReference type="GO" id="GO:0016787">
    <property type="term" value="F:hydrolase activity"/>
    <property type="evidence" value="ECO:0007669"/>
    <property type="project" value="UniProtKB-KW"/>
</dbReference>
<gene>
    <name evidence="3" type="ORF">IAA66_03985</name>
</gene>
<sequence>MQKLIEQGAETGAYSCAAYEIGTSAGSLARGYAGRLGIGRGEASQETLYDLASVTKPIVAVGFMRLLEQGRICLDDTVDRFLPAYRGYPKGSVSMYALLTHTSTVHGQVQLYHTCHSKEDMLLAVRSMPPRSLTPLSVEYSSQGFMLIGEAVAAAAGMPLDQALATLVLEPLEMRNTCFNPPEALHARIASTEDCPWRGRMVVGQVHDENAVVMGGVAGHAGLFSDTQDLAKLCRAMLTGLAPDGARFLQPATLALMTRCHTAGLNLARGLGWQMKDPQGSPAGDLFSAASFGHTGFTGTSLWMDPTRDLYAVLLTNRVHPSRESNEIQHIRHVFHNLSALYADACARKAR</sequence>
<reference evidence="3" key="2">
    <citation type="journal article" date="2021" name="PeerJ">
        <title>Extensive microbial diversity within the chicken gut microbiome revealed by metagenomics and culture.</title>
        <authorList>
            <person name="Gilroy R."/>
            <person name="Ravi A."/>
            <person name="Getino M."/>
            <person name="Pursley I."/>
            <person name="Horton D.L."/>
            <person name="Alikhan N.F."/>
            <person name="Baker D."/>
            <person name="Gharbi K."/>
            <person name="Hall N."/>
            <person name="Watson M."/>
            <person name="Adriaenssens E.M."/>
            <person name="Foster-Nyarko E."/>
            <person name="Jarju S."/>
            <person name="Secka A."/>
            <person name="Antonio M."/>
            <person name="Oren A."/>
            <person name="Chaudhuri R.R."/>
            <person name="La Ragione R."/>
            <person name="Hildebrand F."/>
            <person name="Pallen M.J."/>
        </authorList>
    </citation>
    <scope>NUCLEOTIDE SEQUENCE</scope>
    <source>
        <strain evidence="3">ChiHile30-977</strain>
    </source>
</reference>